<dbReference type="GO" id="GO:0005576">
    <property type="term" value="C:extracellular region"/>
    <property type="evidence" value="ECO:0007669"/>
    <property type="project" value="UniProtKB-SubCell"/>
</dbReference>
<keyword evidence="3" id="KW-0969">Cilium</keyword>
<accession>A0A1G5C8Z3</accession>
<protein>
    <submittedName>
        <fullName evidence="3">Flagellar hook-associated protein 3 FlgL</fullName>
    </submittedName>
</protein>
<dbReference type="InterPro" id="IPR001029">
    <property type="entry name" value="Flagellin_N"/>
</dbReference>
<dbReference type="GO" id="GO:0005198">
    <property type="term" value="F:structural molecule activity"/>
    <property type="evidence" value="ECO:0007669"/>
    <property type="project" value="UniProtKB-UniRule"/>
</dbReference>
<evidence type="ECO:0000256" key="1">
    <source>
        <dbReference type="SAM" id="Coils"/>
    </source>
</evidence>
<dbReference type="AlphaFoldDB" id="A0A1G5C8Z3"/>
<name>A0A1G5C8Z3_9FIRM</name>
<reference evidence="4" key="1">
    <citation type="submission" date="2016-10" db="EMBL/GenBank/DDBJ databases">
        <authorList>
            <person name="Varghese N."/>
            <person name="Submissions S."/>
        </authorList>
    </citation>
    <scope>NUCLEOTIDE SEQUENCE [LARGE SCALE GENOMIC DNA]</scope>
    <source>
        <strain evidence="4">XBD2006</strain>
    </source>
</reference>
<dbReference type="Gene3D" id="1.20.1330.10">
    <property type="entry name" value="f41 fragment of flagellin, N-terminal domain"/>
    <property type="match status" value="2"/>
</dbReference>
<feature type="coiled-coil region" evidence="1">
    <location>
        <begin position="560"/>
        <end position="587"/>
    </location>
</feature>
<dbReference type="Pfam" id="PF00669">
    <property type="entry name" value="Flagellin_N"/>
    <property type="match status" value="1"/>
</dbReference>
<dbReference type="PANTHER" id="PTHR42792:SF1">
    <property type="entry name" value="FLAGELLAR HOOK-ASSOCIATED PROTEIN 3"/>
    <property type="match status" value="1"/>
</dbReference>
<evidence type="ECO:0000313" key="3">
    <source>
        <dbReference type="EMBL" id="SCX98923.1"/>
    </source>
</evidence>
<dbReference type="Proteomes" id="UP000183047">
    <property type="component" value="Unassembled WGS sequence"/>
</dbReference>
<dbReference type="SUPFAM" id="SSF64518">
    <property type="entry name" value="Phase 1 flagellin"/>
    <property type="match status" value="1"/>
</dbReference>
<organism evidence="3 4">
    <name type="scientific">Butyrivibrio hungatei</name>
    <dbReference type="NCBI Taxonomy" id="185008"/>
    <lineage>
        <taxon>Bacteria</taxon>
        <taxon>Bacillati</taxon>
        <taxon>Bacillota</taxon>
        <taxon>Clostridia</taxon>
        <taxon>Lachnospirales</taxon>
        <taxon>Lachnospiraceae</taxon>
        <taxon>Butyrivibrio</taxon>
    </lineage>
</organism>
<dbReference type="RefSeq" id="WP_074461716.1">
    <property type="nucleotide sequence ID" value="NZ_FMUR01000006.1"/>
</dbReference>
<evidence type="ECO:0000313" key="4">
    <source>
        <dbReference type="Proteomes" id="UP000183047"/>
    </source>
</evidence>
<keyword evidence="3" id="KW-0966">Cell projection</keyword>
<gene>
    <name evidence="3" type="ORF">SAMN02910451_00986</name>
</gene>
<sequence length="703" mass="77115">MRITNKIMQNNSLYNINNNKLTEDQLNNMLATGKKITRPSDDPIIAIRALRLRSNVTQLSQYYEKNAKDAESWLDVTADALSTVTSVLTDTVKQATKGANKDLTVDDLDTIVAQMEALSKEYYATGNVDYAGRYIFTGYRTDTSLTFSETTTADYTGINDEFNAIDVSSSSRVAGMSKLESTNLLGQSAEAAVEESNIVEYNVGKIRLSYDNLNYRSGDNDFSAPSLKWRENLKQPATSSVNGNVELINLTYTTALGATHHVSLPSPNGLEDGEAYTITSEGIIYNVTSNPDGSHSIKATEGGTEYQFGIDRNGVYDTSFQSFNIESGTASTERVQKTTLTYTNDEGKRVSFKLPLVDAIGQTYNMKLEYDGKIATAVVNSDGTYTVTDGRVVKNPDGTNTKNIINVTANGSVYSSYKETILEIPSSNMIFTTTSEDEIDRVYKTIDSTPKGSVAYLNAATGEVLLNKELSDKLATLPKLINANAIDVVYDKKEWDSGDIRPQNLFNCTYTDDNGKKILYNKGSAPHDIAYDVGFAQSVVVNTTADAVFTTSVKRDIDDLSNVLGALKQIKSTMKTLEEKLSGAAKESAEWKKIDAELSAAKKAYNYQRENIQKEFEHKLTSLQGALDIANIAVTDNGTRSKRLDLVNSRLMTQTTTFESLKSENEDIDLATAVTQLTSAQVTYEASLMATGKISQTSLMNYI</sequence>
<feature type="domain" description="Flagellin N-terminal" evidence="2">
    <location>
        <begin position="3"/>
        <end position="141"/>
    </location>
</feature>
<proteinExistence type="predicted"/>
<dbReference type="PANTHER" id="PTHR42792">
    <property type="entry name" value="FLAGELLIN"/>
    <property type="match status" value="1"/>
</dbReference>
<evidence type="ECO:0000259" key="2">
    <source>
        <dbReference type="Pfam" id="PF00669"/>
    </source>
</evidence>
<dbReference type="EMBL" id="FMUR01000006">
    <property type="protein sequence ID" value="SCX98923.1"/>
    <property type="molecule type" value="Genomic_DNA"/>
</dbReference>
<dbReference type="InterPro" id="IPR001492">
    <property type="entry name" value="Flagellin"/>
</dbReference>
<keyword evidence="3" id="KW-0282">Flagellum</keyword>
<dbReference type="GO" id="GO:0009288">
    <property type="term" value="C:bacterial-type flagellum"/>
    <property type="evidence" value="ECO:0007669"/>
    <property type="project" value="UniProtKB-SubCell"/>
</dbReference>
<keyword evidence="4" id="KW-1185">Reference proteome</keyword>
<dbReference type="OrthoDB" id="9758307at2"/>
<keyword evidence="1" id="KW-0175">Coiled coil</keyword>